<organism evidence="2 3">
    <name type="scientific">Trichonephila clavipes</name>
    <name type="common">Golden silk orbweaver</name>
    <name type="synonym">Nephila clavipes</name>
    <dbReference type="NCBI Taxonomy" id="2585209"/>
    <lineage>
        <taxon>Eukaryota</taxon>
        <taxon>Metazoa</taxon>
        <taxon>Ecdysozoa</taxon>
        <taxon>Arthropoda</taxon>
        <taxon>Chelicerata</taxon>
        <taxon>Arachnida</taxon>
        <taxon>Araneae</taxon>
        <taxon>Araneomorphae</taxon>
        <taxon>Entelegynae</taxon>
        <taxon>Araneoidea</taxon>
        <taxon>Nephilidae</taxon>
        <taxon>Trichonephila</taxon>
    </lineage>
</organism>
<keyword evidence="2" id="KW-0548">Nucleotidyltransferase</keyword>
<dbReference type="PANTHER" id="PTHR33332">
    <property type="entry name" value="REVERSE TRANSCRIPTASE DOMAIN-CONTAINING PROTEIN"/>
    <property type="match status" value="1"/>
</dbReference>
<evidence type="ECO:0000259" key="1">
    <source>
        <dbReference type="PROSITE" id="PS50878"/>
    </source>
</evidence>
<sequence>MERLVLDRLNVHLNNNDLLPSEQYGYRKGHGAVDQILYFCQRIRDAQNKKPTNHTVAALLDMSRAFDRVWRQLLITKLHDYFSIKGRALLWISDFLWDRSIRVKYNTCLSDPFDIRQGVPQGSVLSPVLLFLYITGIEIVLAKHCEVRIFADDIIVWSSGSDVGENELKLNRAMEEAHSFAEMHKLIFNASKSLTTFFSTNRHLFNYQPKISMNGIQLCYVKNPKYLRYTLDQEITSNKHIEGQVLKARKRLNVFKFISGRDWGAEASTLRTTIISLIRLVLEFGIPIYSCASDTNLNKLERAQLCAARIITGLRYSCQIDIVLFESNLPSLSKRRL</sequence>
<keyword evidence="2" id="KW-0808">Transferase</keyword>
<dbReference type="SUPFAM" id="SSF56672">
    <property type="entry name" value="DNA/RNA polymerases"/>
    <property type="match status" value="1"/>
</dbReference>
<reference evidence="2" key="1">
    <citation type="submission" date="2020-08" db="EMBL/GenBank/DDBJ databases">
        <title>Multicomponent nature underlies the extraordinary mechanical properties of spider dragline silk.</title>
        <authorList>
            <person name="Kono N."/>
            <person name="Nakamura H."/>
            <person name="Mori M."/>
            <person name="Yoshida Y."/>
            <person name="Ohtoshi R."/>
            <person name="Malay A.D."/>
            <person name="Moran D.A.P."/>
            <person name="Tomita M."/>
            <person name="Numata K."/>
            <person name="Arakawa K."/>
        </authorList>
    </citation>
    <scope>NUCLEOTIDE SEQUENCE</scope>
</reference>
<dbReference type="CDD" id="cd01650">
    <property type="entry name" value="RT_nLTR_like"/>
    <property type="match status" value="1"/>
</dbReference>
<name>A0A8X6RRE3_TRICX</name>
<protein>
    <submittedName>
        <fullName evidence="2">Probable RNA-directed DNA polymerase from transposon BS</fullName>
    </submittedName>
</protein>
<feature type="domain" description="Reverse transcriptase" evidence="1">
    <location>
        <begin position="1"/>
        <end position="218"/>
    </location>
</feature>
<gene>
    <name evidence="2" type="primary">RTase</name>
    <name evidence="2" type="ORF">TNCV_1664161</name>
</gene>
<keyword evidence="2" id="KW-0695">RNA-directed DNA polymerase</keyword>
<accession>A0A8X6RRE3</accession>
<evidence type="ECO:0000313" key="2">
    <source>
        <dbReference type="EMBL" id="GFY00377.1"/>
    </source>
</evidence>
<dbReference type="AlphaFoldDB" id="A0A8X6RRE3"/>
<evidence type="ECO:0000313" key="3">
    <source>
        <dbReference type="Proteomes" id="UP000887159"/>
    </source>
</evidence>
<proteinExistence type="predicted"/>
<dbReference type="PROSITE" id="PS50878">
    <property type="entry name" value="RT_POL"/>
    <property type="match status" value="1"/>
</dbReference>
<comment type="caution">
    <text evidence="2">The sequence shown here is derived from an EMBL/GenBank/DDBJ whole genome shotgun (WGS) entry which is preliminary data.</text>
</comment>
<dbReference type="InterPro" id="IPR000477">
    <property type="entry name" value="RT_dom"/>
</dbReference>
<keyword evidence="3" id="KW-1185">Reference proteome</keyword>
<dbReference type="EMBL" id="BMAU01021220">
    <property type="protein sequence ID" value="GFY00377.1"/>
    <property type="molecule type" value="Genomic_DNA"/>
</dbReference>
<dbReference type="Proteomes" id="UP000887159">
    <property type="component" value="Unassembled WGS sequence"/>
</dbReference>
<dbReference type="GO" id="GO:0003964">
    <property type="term" value="F:RNA-directed DNA polymerase activity"/>
    <property type="evidence" value="ECO:0007669"/>
    <property type="project" value="UniProtKB-KW"/>
</dbReference>
<dbReference type="InterPro" id="IPR043502">
    <property type="entry name" value="DNA/RNA_pol_sf"/>
</dbReference>
<dbReference type="Pfam" id="PF00078">
    <property type="entry name" value="RVT_1"/>
    <property type="match status" value="1"/>
</dbReference>